<dbReference type="EMBL" id="QRHW01000041">
    <property type="protein sequence ID" value="RHG03796.1"/>
    <property type="molecule type" value="Genomic_DNA"/>
</dbReference>
<dbReference type="AlphaFoldDB" id="A0A414RYC3"/>
<dbReference type="InterPro" id="IPR026413">
    <property type="entry name" value="CXXX_rpt_assoc"/>
</dbReference>
<gene>
    <name evidence="1" type="ORF">DW641_14700</name>
</gene>
<dbReference type="Proteomes" id="UP000284112">
    <property type="component" value="Unassembled WGS sequence"/>
</dbReference>
<evidence type="ECO:0000313" key="1">
    <source>
        <dbReference type="EMBL" id="RHG03796.1"/>
    </source>
</evidence>
<dbReference type="NCBIfam" id="TIGR04116">
    <property type="entry name" value="CXXX_rpt_assoc"/>
    <property type="match status" value="1"/>
</dbReference>
<sequence length="85" mass="10566">MNKTIEILEIEKEKFYDLFEKRNALINLEKIIDSSNVLYRRLRINLIETTKAEERWWNEIAEKYNLKLENEKWIINFKDNTLFRE</sequence>
<evidence type="ECO:0000313" key="2">
    <source>
        <dbReference type="Proteomes" id="UP000284112"/>
    </source>
</evidence>
<organism evidence="1 2">
    <name type="scientific">Dorea longicatena</name>
    <dbReference type="NCBI Taxonomy" id="88431"/>
    <lineage>
        <taxon>Bacteria</taxon>
        <taxon>Bacillati</taxon>
        <taxon>Bacillota</taxon>
        <taxon>Clostridia</taxon>
        <taxon>Lachnospirales</taxon>
        <taxon>Lachnospiraceae</taxon>
        <taxon>Dorea</taxon>
    </lineage>
</organism>
<name>A0A414RYC3_9FIRM</name>
<dbReference type="RefSeq" id="WP_118310242.1">
    <property type="nucleotide sequence ID" value="NZ_CAXSPU010000006.1"/>
</dbReference>
<comment type="caution">
    <text evidence="1">The sequence shown here is derived from an EMBL/GenBank/DDBJ whole genome shotgun (WGS) entry which is preliminary data.</text>
</comment>
<reference evidence="1 2" key="1">
    <citation type="submission" date="2018-08" db="EMBL/GenBank/DDBJ databases">
        <title>A genome reference for cultivated species of the human gut microbiota.</title>
        <authorList>
            <person name="Zou Y."/>
            <person name="Xue W."/>
            <person name="Luo G."/>
        </authorList>
    </citation>
    <scope>NUCLEOTIDE SEQUENCE [LARGE SCALE GENOMIC DNA]</scope>
    <source>
        <strain evidence="1 2">AM23-13</strain>
    </source>
</reference>
<accession>A0A414RYC3</accession>
<protein>
    <submittedName>
        <fullName evidence="1">CXXX repeat peptide modification system protein</fullName>
    </submittedName>
</protein>
<proteinExistence type="predicted"/>